<feature type="domain" description="HpcH/HpaI aldolase/citrate lyase" evidence="4">
    <location>
        <begin position="2"/>
        <end position="221"/>
    </location>
</feature>
<dbReference type="InterPro" id="IPR005000">
    <property type="entry name" value="Aldolase/citrate-lyase_domain"/>
</dbReference>
<dbReference type="RefSeq" id="WP_370562348.1">
    <property type="nucleotide sequence ID" value="NZ_JBFWIB010000001.1"/>
</dbReference>
<evidence type="ECO:0000259" key="4">
    <source>
        <dbReference type="Pfam" id="PF03328"/>
    </source>
</evidence>
<dbReference type="Gene3D" id="3.20.20.60">
    <property type="entry name" value="Phosphoenolpyruvate-binding domains"/>
    <property type="match status" value="1"/>
</dbReference>
<reference evidence="5 6" key="1">
    <citation type="submission" date="2024-07" db="EMBL/GenBank/DDBJ databases">
        <title>Luteimonas salilacus sp. nov., isolated from the shore soil of Salt Lake in Tibet of China.</title>
        <authorList>
            <person name="Zhang X."/>
            <person name="Li A."/>
        </authorList>
    </citation>
    <scope>NUCLEOTIDE SEQUENCE [LARGE SCALE GENOMIC DNA]</scope>
    <source>
        <strain evidence="5 6">B3-2-R+30</strain>
    </source>
</reference>
<evidence type="ECO:0000313" key="6">
    <source>
        <dbReference type="Proteomes" id="UP001566331"/>
    </source>
</evidence>
<proteinExistence type="predicted"/>
<evidence type="ECO:0000256" key="1">
    <source>
        <dbReference type="ARBA" id="ARBA00001946"/>
    </source>
</evidence>
<dbReference type="PIRSF" id="PIRSF015582">
    <property type="entry name" value="Cit_lyase_B"/>
    <property type="match status" value="1"/>
</dbReference>
<keyword evidence="2" id="KW-0479">Metal-binding</keyword>
<organism evidence="5 6">
    <name type="scientific">Luteimonas salinilitoris</name>
    <dbReference type="NCBI Taxonomy" id="3237697"/>
    <lineage>
        <taxon>Bacteria</taxon>
        <taxon>Pseudomonadati</taxon>
        <taxon>Pseudomonadota</taxon>
        <taxon>Gammaproteobacteria</taxon>
        <taxon>Lysobacterales</taxon>
        <taxon>Lysobacteraceae</taxon>
        <taxon>Luteimonas</taxon>
    </lineage>
</organism>
<dbReference type="PANTHER" id="PTHR32308">
    <property type="entry name" value="LYASE BETA SUBUNIT, PUTATIVE (AFU_ORTHOLOGUE AFUA_4G13030)-RELATED"/>
    <property type="match status" value="1"/>
</dbReference>
<evidence type="ECO:0000313" key="5">
    <source>
        <dbReference type="EMBL" id="MEZ0474925.1"/>
    </source>
</evidence>
<dbReference type="SUPFAM" id="SSF51621">
    <property type="entry name" value="Phosphoenolpyruvate/pyruvate domain"/>
    <property type="match status" value="1"/>
</dbReference>
<comment type="cofactor">
    <cofactor evidence="1">
        <name>Mg(2+)</name>
        <dbReference type="ChEBI" id="CHEBI:18420"/>
    </cofactor>
</comment>
<dbReference type="Pfam" id="PF03328">
    <property type="entry name" value="HpcH_HpaI"/>
    <property type="match status" value="1"/>
</dbReference>
<protein>
    <submittedName>
        <fullName evidence="5">CoA ester lyase</fullName>
    </submittedName>
</protein>
<keyword evidence="5" id="KW-0456">Lyase</keyword>
<keyword evidence="3" id="KW-0460">Magnesium</keyword>
<comment type="caution">
    <text evidence="5">The sequence shown here is derived from an EMBL/GenBank/DDBJ whole genome shotgun (WGS) entry which is preliminary data.</text>
</comment>
<evidence type="ECO:0000256" key="3">
    <source>
        <dbReference type="ARBA" id="ARBA00022842"/>
    </source>
</evidence>
<dbReference type="GO" id="GO:0016829">
    <property type="term" value="F:lyase activity"/>
    <property type="evidence" value="ECO:0007669"/>
    <property type="project" value="UniProtKB-KW"/>
</dbReference>
<dbReference type="EMBL" id="JBFWIC010000011">
    <property type="protein sequence ID" value="MEZ0474925.1"/>
    <property type="molecule type" value="Genomic_DNA"/>
</dbReference>
<accession>A0ABV4HQB4</accession>
<dbReference type="InterPro" id="IPR011206">
    <property type="entry name" value="Citrate_lyase_beta/mcl1/mcl2"/>
</dbReference>
<dbReference type="InterPro" id="IPR040442">
    <property type="entry name" value="Pyrv_kinase-like_dom_sf"/>
</dbReference>
<gene>
    <name evidence="5" type="ORF">AB6713_09905</name>
</gene>
<dbReference type="Proteomes" id="UP001566331">
    <property type="component" value="Unassembled WGS sequence"/>
</dbReference>
<dbReference type="PANTHER" id="PTHR32308:SF10">
    <property type="entry name" value="CITRATE LYASE SUBUNIT BETA"/>
    <property type="match status" value="1"/>
</dbReference>
<sequence>MRSKLFVPGSRAELFAKAFAGSADAVSFDVEDSVPEAAKARARAQIADFLGSGAVARTRKLVIVRVNALASPHFSADLDAFARPGVAMLNLPKAEGVDEVRQAASALEEAERRNGVISPIGLLVNIESARALRRASAIADAHPRVAGLQLGLGDLFEPHGIERRSADNVHAALFALRVAAAESGRFVCDSAYPLLDDEAGFRAEAELARRLGYRGKSCVHPRQVAWANEIFRAAEPDLAQARRIVAAAARAADEGRGAFVVDGKMIDLPFLRRAQAILAEAAGAGGNDAAR</sequence>
<keyword evidence="6" id="KW-1185">Reference proteome</keyword>
<dbReference type="InterPro" id="IPR015813">
    <property type="entry name" value="Pyrv/PenolPyrv_kinase-like_dom"/>
</dbReference>
<name>A0ABV4HQB4_9GAMM</name>
<evidence type="ECO:0000256" key="2">
    <source>
        <dbReference type="ARBA" id="ARBA00022723"/>
    </source>
</evidence>